<dbReference type="RefSeq" id="WP_290280495.1">
    <property type="nucleotide sequence ID" value="NZ_JAUFQI010000001.1"/>
</dbReference>
<dbReference type="GO" id="GO:0016787">
    <property type="term" value="F:hydrolase activity"/>
    <property type="evidence" value="ECO:0007669"/>
    <property type="project" value="UniProtKB-KW"/>
</dbReference>
<dbReference type="Gene3D" id="2.60.40.1180">
    <property type="entry name" value="Golgi alpha-mannosidase II"/>
    <property type="match status" value="1"/>
</dbReference>
<protein>
    <submittedName>
        <fullName evidence="5">Alpha-amylase family glycosyl hydrolase</fullName>
    </submittedName>
</protein>
<name>A0ABV7WPS7_9GAMM</name>
<evidence type="ECO:0000256" key="1">
    <source>
        <dbReference type="ARBA" id="ARBA00008061"/>
    </source>
</evidence>
<dbReference type="SMART" id="SM00642">
    <property type="entry name" value="Aamy"/>
    <property type="match status" value="1"/>
</dbReference>
<gene>
    <name evidence="5" type="ORF">ACFOND_04035</name>
</gene>
<dbReference type="PANTHER" id="PTHR43002">
    <property type="entry name" value="GLYCOGEN DEBRANCHING ENZYME"/>
    <property type="match status" value="1"/>
</dbReference>
<feature type="chain" id="PRO_5047027962" evidence="3">
    <location>
        <begin position="21"/>
        <end position="723"/>
    </location>
</feature>
<sequence>MKNGFKILLLCSVVATSASAQWQFRGTPNQWGSTAMASTDNINYCSQQQFNSGDASGGPRFKIDRYGDWTESYPAADYYVNANTHYEICINAQNKQISVNEIPLSSTPVNTLGAEYDSNGTTFAIWSPDTSNVSLVVDGIEYSVPKVSDQNGYTDIYAVRINGDLHLKPYYFKVNGVVVRDPYGKMAVPNADVNIVMDMSRTDLAQGWAPRPALIEREDAIIYEMHVRDFTIDPSSGVASVKRGKFLGMVESGTRYQGVTTGLDHLKELGVTHVQILPFYDFASCPDVNDTACYNWGYDPRNFNVPEERYSVSLDYEDRARELKTMVNEFHKAGIRVIMDVVYNHTFDYEMFENISTSYYTATDLSGTGNSIDATVPMVARMIQDSLEYWTREYNLDGFRFDLVGIFDHQDFGDWGRHLNTTFPNRNLLIYGEPWNGYATDSREPERVRLGTIARQQSAHVGVFNPKFREAIKGDNDSGYGGGFAFNQGNIWELDFGSRAGSRYNNDANQVIDLWDPMFTTDPEQSINYTSAHDNLSLRDKILEWADLNGVSRNNSYLKRIQNFANGIVLTSQGIPFLHGGVEMLRDKNGDHNSYRSPDSVNKIDWSWKITNADTYQYHKDLIQLRKAHPGFRMNTWDEINNNVTTIRYADDVLVTDINAAANGDSWQRILVIYASGGNFNYNLPSGNWYVAVEKDTPNGGNHRQVSGSLTVEGTAVTVLYQP</sequence>
<dbReference type="SUPFAM" id="SSF81296">
    <property type="entry name" value="E set domains"/>
    <property type="match status" value="1"/>
</dbReference>
<reference evidence="6" key="1">
    <citation type="journal article" date="2019" name="Int. J. Syst. Evol. Microbiol.">
        <title>The Global Catalogue of Microorganisms (GCM) 10K type strain sequencing project: providing services to taxonomists for standard genome sequencing and annotation.</title>
        <authorList>
            <consortium name="The Broad Institute Genomics Platform"/>
            <consortium name="The Broad Institute Genome Sequencing Center for Infectious Disease"/>
            <person name="Wu L."/>
            <person name="Ma J."/>
        </authorList>
    </citation>
    <scope>NUCLEOTIDE SEQUENCE [LARGE SCALE GENOMIC DNA]</scope>
    <source>
        <strain evidence="6">CECT 8288</strain>
    </source>
</reference>
<keyword evidence="6" id="KW-1185">Reference proteome</keyword>
<dbReference type="Pfam" id="PF00128">
    <property type="entry name" value="Alpha-amylase"/>
    <property type="match status" value="1"/>
</dbReference>
<evidence type="ECO:0000256" key="2">
    <source>
        <dbReference type="ARBA" id="ARBA00023295"/>
    </source>
</evidence>
<dbReference type="InterPro" id="IPR013783">
    <property type="entry name" value="Ig-like_fold"/>
</dbReference>
<keyword evidence="2" id="KW-0326">Glycosidase</keyword>
<feature type="domain" description="Glycosyl hydrolase family 13 catalytic" evidence="4">
    <location>
        <begin position="224"/>
        <end position="626"/>
    </location>
</feature>
<dbReference type="Proteomes" id="UP001595710">
    <property type="component" value="Unassembled WGS sequence"/>
</dbReference>
<dbReference type="CDD" id="cd11341">
    <property type="entry name" value="AmyAc_Pullulanase_LD-like"/>
    <property type="match status" value="1"/>
</dbReference>
<dbReference type="InterPro" id="IPR006047">
    <property type="entry name" value="GH13_cat_dom"/>
</dbReference>
<evidence type="ECO:0000313" key="6">
    <source>
        <dbReference type="Proteomes" id="UP001595710"/>
    </source>
</evidence>
<comment type="similarity">
    <text evidence="1">Belongs to the glycosyl hydrolase 13 family.</text>
</comment>
<comment type="caution">
    <text evidence="5">The sequence shown here is derived from an EMBL/GenBank/DDBJ whole genome shotgun (WGS) entry which is preliminary data.</text>
</comment>
<keyword evidence="3" id="KW-0732">Signal</keyword>
<organism evidence="5 6">
    <name type="scientific">Reinekea marina</name>
    <dbReference type="NCBI Taxonomy" id="1310421"/>
    <lineage>
        <taxon>Bacteria</taxon>
        <taxon>Pseudomonadati</taxon>
        <taxon>Pseudomonadota</taxon>
        <taxon>Gammaproteobacteria</taxon>
        <taxon>Oceanospirillales</taxon>
        <taxon>Saccharospirillaceae</taxon>
        <taxon>Reinekea</taxon>
    </lineage>
</organism>
<evidence type="ECO:0000256" key="3">
    <source>
        <dbReference type="SAM" id="SignalP"/>
    </source>
</evidence>
<accession>A0ABV7WPS7</accession>
<dbReference type="SUPFAM" id="SSF51445">
    <property type="entry name" value="(Trans)glycosidases"/>
    <property type="match status" value="1"/>
</dbReference>
<dbReference type="EMBL" id="JBHRYN010000007">
    <property type="protein sequence ID" value="MFC3700801.1"/>
    <property type="molecule type" value="Genomic_DNA"/>
</dbReference>
<dbReference type="Gene3D" id="3.20.20.80">
    <property type="entry name" value="Glycosidases"/>
    <property type="match status" value="1"/>
</dbReference>
<dbReference type="InterPro" id="IPR014756">
    <property type="entry name" value="Ig_E-set"/>
</dbReference>
<evidence type="ECO:0000259" key="4">
    <source>
        <dbReference type="SMART" id="SM00642"/>
    </source>
</evidence>
<evidence type="ECO:0000313" key="5">
    <source>
        <dbReference type="EMBL" id="MFC3700801.1"/>
    </source>
</evidence>
<keyword evidence="5" id="KW-0378">Hydrolase</keyword>
<proteinExistence type="inferred from homology"/>
<dbReference type="InterPro" id="IPR017853">
    <property type="entry name" value="GH"/>
</dbReference>
<dbReference type="InterPro" id="IPR013780">
    <property type="entry name" value="Glyco_hydro_b"/>
</dbReference>
<feature type="signal peptide" evidence="3">
    <location>
        <begin position="1"/>
        <end position="20"/>
    </location>
</feature>
<dbReference type="Gene3D" id="2.60.40.10">
    <property type="entry name" value="Immunoglobulins"/>
    <property type="match status" value="1"/>
</dbReference>